<dbReference type="EMBL" id="CAJOAX010019524">
    <property type="protein sequence ID" value="CAF4188930.1"/>
    <property type="molecule type" value="Genomic_DNA"/>
</dbReference>
<dbReference type="Proteomes" id="UP000663889">
    <property type="component" value="Unassembled WGS sequence"/>
</dbReference>
<dbReference type="Proteomes" id="UP000663823">
    <property type="component" value="Unassembled WGS sequence"/>
</dbReference>
<dbReference type="EMBL" id="CAJOBE010011132">
    <property type="protein sequence ID" value="CAF4124180.1"/>
    <property type="molecule type" value="Genomic_DNA"/>
</dbReference>
<comment type="caution">
    <text evidence="1">The sequence shown here is derived from an EMBL/GenBank/DDBJ whole genome shotgun (WGS) entry which is preliminary data.</text>
</comment>
<proteinExistence type="predicted"/>
<reference evidence="1" key="1">
    <citation type="submission" date="2021-02" db="EMBL/GenBank/DDBJ databases">
        <authorList>
            <person name="Nowell W R."/>
        </authorList>
    </citation>
    <scope>NUCLEOTIDE SEQUENCE</scope>
</reference>
<name>A0A815HRE6_9BILA</name>
<gene>
    <name evidence="4" type="ORF">FNK824_LOCUS32443</name>
    <name evidence="3" type="ORF">JXQ802_LOCUS48685</name>
    <name evidence="5" type="ORF">OTI717_LOCUS38051</name>
    <name evidence="1" type="ORF">PYM288_LOCUS32643</name>
    <name evidence="2" type="ORF">SEV965_LOCUS29366</name>
</gene>
<dbReference type="EMBL" id="CAJNOL010005396">
    <property type="protein sequence ID" value="CAF1604428.1"/>
    <property type="molecule type" value="Genomic_DNA"/>
</dbReference>
<organism evidence="1 6">
    <name type="scientific">Rotaria sordida</name>
    <dbReference type="NCBI Taxonomy" id="392033"/>
    <lineage>
        <taxon>Eukaryota</taxon>
        <taxon>Metazoa</taxon>
        <taxon>Spiralia</taxon>
        <taxon>Gnathifera</taxon>
        <taxon>Rotifera</taxon>
        <taxon>Eurotatoria</taxon>
        <taxon>Bdelloidea</taxon>
        <taxon>Philodinida</taxon>
        <taxon>Philodinidae</taxon>
        <taxon>Rotaria</taxon>
    </lineage>
</organism>
<dbReference type="EMBL" id="CAJNOH010004000">
    <property type="protein sequence ID" value="CAF1356132.1"/>
    <property type="molecule type" value="Genomic_DNA"/>
</dbReference>
<evidence type="ECO:0000313" key="3">
    <source>
        <dbReference type="EMBL" id="CAF1604428.1"/>
    </source>
</evidence>
<evidence type="ECO:0000313" key="1">
    <source>
        <dbReference type="EMBL" id="CAF1356132.1"/>
    </source>
</evidence>
<dbReference type="EMBL" id="CAJNOU010002950">
    <property type="protein sequence ID" value="CAF1360867.1"/>
    <property type="molecule type" value="Genomic_DNA"/>
</dbReference>
<sequence length="97" mass="11389">MRAKLLSRTNKCDYKSTSNLLCRIVGFTINNDEMSELNAQILTQSQILSGYNYPVRINNGRIHLNRFLFQPKPISKLTIIYFGTDYERQKKFNKKIL</sequence>
<evidence type="ECO:0000313" key="2">
    <source>
        <dbReference type="EMBL" id="CAF1360867.1"/>
    </source>
</evidence>
<dbReference type="AlphaFoldDB" id="A0A815HRE6"/>
<dbReference type="Proteomes" id="UP000663874">
    <property type="component" value="Unassembled WGS sequence"/>
</dbReference>
<evidence type="ECO:0000313" key="7">
    <source>
        <dbReference type="Proteomes" id="UP000663870"/>
    </source>
</evidence>
<dbReference type="Proteomes" id="UP000663854">
    <property type="component" value="Unassembled WGS sequence"/>
</dbReference>
<keyword evidence="7" id="KW-1185">Reference proteome</keyword>
<evidence type="ECO:0000313" key="5">
    <source>
        <dbReference type="EMBL" id="CAF4188930.1"/>
    </source>
</evidence>
<evidence type="ECO:0000313" key="4">
    <source>
        <dbReference type="EMBL" id="CAF4124180.1"/>
    </source>
</evidence>
<protein>
    <submittedName>
        <fullName evidence="1">Uncharacterized protein</fullName>
    </submittedName>
</protein>
<dbReference type="Proteomes" id="UP000663870">
    <property type="component" value="Unassembled WGS sequence"/>
</dbReference>
<accession>A0A815HRE6</accession>
<evidence type="ECO:0000313" key="6">
    <source>
        <dbReference type="Proteomes" id="UP000663854"/>
    </source>
</evidence>